<dbReference type="GO" id="GO:0004769">
    <property type="term" value="F:steroid Delta-isomerase activity"/>
    <property type="evidence" value="ECO:0007669"/>
    <property type="project" value="UniProtKB-EC"/>
</dbReference>
<evidence type="ECO:0000256" key="4">
    <source>
        <dbReference type="ARBA" id="ARBA00022630"/>
    </source>
</evidence>
<evidence type="ECO:0000256" key="10">
    <source>
        <dbReference type="ARBA" id="ARBA00023235"/>
    </source>
</evidence>
<organism evidence="18 19">
    <name type="scientific">Nocardioides albertanoniae</name>
    <dbReference type="NCBI Taxonomy" id="1175486"/>
    <lineage>
        <taxon>Bacteria</taxon>
        <taxon>Bacillati</taxon>
        <taxon>Actinomycetota</taxon>
        <taxon>Actinomycetes</taxon>
        <taxon>Propionibacteriales</taxon>
        <taxon>Nocardioidaceae</taxon>
        <taxon>Nocardioides</taxon>
    </lineage>
</organism>
<evidence type="ECO:0000256" key="8">
    <source>
        <dbReference type="ARBA" id="ARBA00023166"/>
    </source>
</evidence>
<dbReference type="InterPro" id="IPR000172">
    <property type="entry name" value="GMC_OxRdtase_N"/>
</dbReference>
<keyword evidence="7" id="KW-0443">Lipid metabolism</keyword>
<gene>
    <name evidence="18" type="ORF">FB381_2570</name>
</gene>
<evidence type="ECO:0000256" key="9">
    <source>
        <dbReference type="ARBA" id="ARBA00023221"/>
    </source>
</evidence>
<dbReference type="Gene3D" id="3.50.50.60">
    <property type="entry name" value="FAD/NAD(P)-binding domain"/>
    <property type="match status" value="1"/>
</dbReference>
<dbReference type="EC" id="1.1.3.6" evidence="13"/>
<evidence type="ECO:0000256" key="3">
    <source>
        <dbReference type="ARBA" id="ARBA00022548"/>
    </source>
</evidence>
<sequence>MTTSRRTFLTGAAGIGGAAVAASGLGGTRASATSARRVRLVREEHRAVVIGSGFGGGVAALRLAQAGVPVTVLERGRRWPTGPDAQTFPTIKTLDKRALFHTTAPDAVKPLQKLIGTPLDFGPYVGLIEPVLGQNMLAMCAAGVGGGSLVYQGMTLQPSAEVFNTWLPEQLDYDLMDRVHYPRVAKMLGAATAPDELIASENYRVSRTFGERVRAAGYDLSKIPMPIDWSYALAELRGEMAPSYTNGDCGLGVNNGGKHSVDVTYIKQAEATGLVHVATRHNVTSIARAADGRWEVHVDRTNDAGDVIEQKILTTRALVMAAGSLNTSRLLVRAAATGTVPDLPEQLGQGWGTNGDRIYMWRPFDEDLTGAQGGPVVYQSQDWADPTTANTVIQASLPPLPLGLDIGGTMLVGFGVSASRGSFGYSSSTDSVSLRFPFGGDGASYRAIHERVSKISGGIGALIDTNAIVNSTWHPLGGANMGTVCDLDGRVQGQDGLYVLDGALIPGTTGACNPSMTIAAVAERAMDNIVTDDVGTLI</sequence>
<dbReference type="InterPro" id="IPR052542">
    <property type="entry name" value="Cholesterol_Oxidase"/>
</dbReference>
<evidence type="ECO:0000259" key="17">
    <source>
        <dbReference type="Pfam" id="PF05199"/>
    </source>
</evidence>
<comment type="similarity">
    <text evidence="2">Belongs to the GMC oxidoreductase family.</text>
</comment>
<feature type="domain" description="Glucose-methanol-choline oxidoreductase C-terminal" evidence="17">
    <location>
        <begin position="468"/>
        <end position="522"/>
    </location>
</feature>
<keyword evidence="10" id="KW-0413">Isomerase</keyword>
<evidence type="ECO:0000256" key="14">
    <source>
        <dbReference type="ARBA" id="ARBA00049744"/>
    </source>
</evidence>
<comment type="caution">
    <text evidence="18">The sequence shown here is derived from an EMBL/GenBank/DDBJ whole genome shotgun (WGS) entry which is preliminary data.</text>
</comment>
<dbReference type="PANTHER" id="PTHR47470">
    <property type="entry name" value="CHOLESTEROL OXIDASE"/>
    <property type="match status" value="1"/>
</dbReference>
<dbReference type="SUPFAM" id="SSF54373">
    <property type="entry name" value="FAD-linked reductases, C-terminal domain"/>
    <property type="match status" value="1"/>
</dbReference>
<evidence type="ECO:0000256" key="2">
    <source>
        <dbReference type="ARBA" id="ARBA00010790"/>
    </source>
</evidence>
<dbReference type="PANTHER" id="PTHR47470:SF1">
    <property type="entry name" value="FAD-DEPENDENT OXIDOREDUCTASE 2 FAD BINDING DOMAIN-CONTAINING PROTEIN"/>
    <property type="match status" value="1"/>
</dbReference>
<dbReference type="Pfam" id="PF13450">
    <property type="entry name" value="NAD_binding_8"/>
    <property type="match status" value="1"/>
</dbReference>
<reference evidence="18 19" key="1">
    <citation type="submission" date="2019-06" db="EMBL/GenBank/DDBJ databases">
        <title>Sequencing the genomes of 1000 actinobacteria strains.</title>
        <authorList>
            <person name="Klenk H.-P."/>
        </authorList>
    </citation>
    <scope>NUCLEOTIDE SEQUENCE [LARGE SCALE GENOMIC DNA]</scope>
    <source>
        <strain evidence="18 19">DSM 25218</strain>
    </source>
</reference>
<keyword evidence="8" id="KW-1207">Sterol metabolism</keyword>
<keyword evidence="3" id="KW-0153">Cholesterol metabolism</keyword>
<evidence type="ECO:0000313" key="18">
    <source>
        <dbReference type="EMBL" id="TQL68674.1"/>
    </source>
</evidence>
<dbReference type="SUPFAM" id="SSF51905">
    <property type="entry name" value="FAD/NAD(P)-binding domain"/>
    <property type="match status" value="1"/>
</dbReference>
<dbReference type="InterPro" id="IPR006311">
    <property type="entry name" value="TAT_signal"/>
</dbReference>
<name>A0A543A7U1_9ACTN</name>
<keyword evidence="4" id="KW-0285">Flavoprotein</keyword>
<evidence type="ECO:0000256" key="7">
    <source>
        <dbReference type="ARBA" id="ARBA00023098"/>
    </source>
</evidence>
<evidence type="ECO:0000313" key="19">
    <source>
        <dbReference type="Proteomes" id="UP000320209"/>
    </source>
</evidence>
<dbReference type="AlphaFoldDB" id="A0A543A7U1"/>
<evidence type="ECO:0000256" key="1">
    <source>
        <dbReference type="ARBA" id="ARBA00001974"/>
    </source>
</evidence>
<evidence type="ECO:0000256" key="15">
    <source>
        <dbReference type="ARBA" id="ARBA00049778"/>
    </source>
</evidence>
<proteinExistence type="inferred from homology"/>
<keyword evidence="5" id="KW-0274">FAD</keyword>
<comment type="pathway">
    <text evidence="12">Steroid metabolism; cholesterol degradation.</text>
</comment>
<dbReference type="InterPro" id="IPR036188">
    <property type="entry name" value="FAD/NAD-bd_sf"/>
</dbReference>
<dbReference type="Pfam" id="PF05199">
    <property type="entry name" value="GMC_oxred_C"/>
    <property type="match status" value="1"/>
</dbReference>
<accession>A0A543A7U1</accession>
<keyword evidence="9" id="KW-0753">Steroid metabolism</keyword>
<dbReference type="Gene3D" id="3.30.410.10">
    <property type="entry name" value="Cholesterol Oxidase, domain 2"/>
    <property type="match status" value="1"/>
</dbReference>
<dbReference type="RefSeq" id="WP_211352412.1">
    <property type="nucleotide sequence ID" value="NZ_VFOV01000001.1"/>
</dbReference>
<dbReference type="GO" id="GO:0008203">
    <property type="term" value="P:cholesterol metabolic process"/>
    <property type="evidence" value="ECO:0007669"/>
    <property type="project" value="UniProtKB-KW"/>
</dbReference>
<evidence type="ECO:0000256" key="5">
    <source>
        <dbReference type="ARBA" id="ARBA00022827"/>
    </source>
</evidence>
<dbReference type="GO" id="GO:0050660">
    <property type="term" value="F:flavin adenine dinucleotide binding"/>
    <property type="evidence" value="ECO:0007669"/>
    <property type="project" value="InterPro"/>
</dbReference>
<comment type="cofactor">
    <cofactor evidence="1">
        <name>FAD</name>
        <dbReference type="ChEBI" id="CHEBI:57692"/>
    </cofactor>
</comment>
<dbReference type="EC" id="5.3.3.1" evidence="11"/>
<evidence type="ECO:0000259" key="16">
    <source>
        <dbReference type="Pfam" id="PF00732"/>
    </source>
</evidence>
<keyword evidence="19" id="KW-1185">Reference proteome</keyword>
<keyword evidence="6" id="KW-0560">Oxidoreductase</keyword>
<feature type="domain" description="Glucose-methanol-choline oxidoreductase N-terminal" evidence="16">
    <location>
        <begin position="132"/>
        <end position="335"/>
    </location>
</feature>
<protein>
    <recommendedName>
        <fullName evidence="14">Cholesterol oxidase</fullName>
        <ecNumber evidence="13">1.1.3.6</ecNumber>
        <ecNumber evidence="11">5.3.3.1</ecNumber>
    </recommendedName>
    <alternativeName>
        <fullName evidence="15">Cholesterol isomerase</fullName>
    </alternativeName>
</protein>
<dbReference type="Proteomes" id="UP000320209">
    <property type="component" value="Unassembled WGS sequence"/>
</dbReference>
<dbReference type="InterPro" id="IPR007867">
    <property type="entry name" value="GMC_OxRtase_C"/>
</dbReference>
<evidence type="ECO:0000256" key="12">
    <source>
        <dbReference type="ARBA" id="ARBA00049645"/>
    </source>
</evidence>
<dbReference type="GO" id="GO:0016995">
    <property type="term" value="F:cholesterol oxidase activity"/>
    <property type="evidence" value="ECO:0007669"/>
    <property type="project" value="UniProtKB-EC"/>
</dbReference>
<dbReference type="Pfam" id="PF00732">
    <property type="entry name" value="GMC_oxred_N"/>
    <property type="match status" value="1"/>
</dbReference>
<evidence type="ECO:0000256" key="11">
    <source>
        <dbReference type="ARBA" id="ARBA00038856"/>
    </source>
</evidence>
<evidence type="ECO:0000256" key="6">
    <source>
        <dbReference type="ARBA" id="ARBA00023002"/>
    </source>
</evidence>
<evidence type="ECO:0000256" key="13">
    <source>
        <dbReference type="ARBA" id="ARBA00049723"/>
    </source>
</evidence>
<dbReference type="PROSITE" id="PS51318">
    <property type="entry name" value="TAT"/>
    <property type="match status" value="1"/>
</dbReference>
<dbReference type="EMBL" id="VFOV01000001">
    <property type="protein sequence ID" value="TQL68674.1"/>
    <property type="molecule type" value="Genomic_DNA"/>
</dbReference>